<dbReference type="AlphaFoldDB" id="A0A6N7IS88"/>
<protein>
    <submittedName>
        <fullName evidence="6">Sporulation membrane protein YtaF</fullName>
    </submittedName>
</protein>
<keyword evidence="2 5" id="KW-0812">Transmembrane</keyword>
<proteinExistence type="predicted"/>
<dbReference type="RefSeq" id="WP_341473918.1">
    <property type="nucleotide sequence ID" value="NZ_WHYR01000029.1"/>
</dbReference>
<keyword evidence="3 5" id="KW-1133">Transmembrane helix</keyword>
<dbReference type="NCBIfam" id="TIGR02840">
    <property type="entry name" value="spore_YtaF"/>
    <property type="match status" value="1"/>
</dbReference>
<evidence type="ECO:0000256" key="1">
    <source>
        <dbReference type="ARBA" id="ARBA00022475"/>
    </source>
</evidence>
<dbReference type="EMBL" id="WHYR01000029">
    <property type="protein sequence ID" value="MQL52791.1"/>
    <property type="molecule type" value="Genomic_DNA"/>
</dbReference>
<feature type="transmembrane region" description="Helical" evidence="5">
    <location>
        <begin position="170"/>
        <end position="192"/>
    </location>
</feature>
<feature type="transmembrane region" description="Helical" evidence="5">
    <location>
        <begin position="145"/>
        <end position="164"/>
    </location>
</feature>
<organism evidence="6 7">
    <name type="scientific">Desulfofundulus thermobenzoicus</name>
    <dbReference type="NCBI Taxonomy" id="29376"/>
    <lineage>
        <taxon>Bacteria</taxon>
        <taxon>Bacillati</taxon>
        <taxon>Bacillota</taxon>
        <taxon>Clostridia</taxon>
        <taxon>Eubacteriales</taxon>
        <taxon>Peptococcaceae</taxon>
        <taxon>Desulfofundulus</taxon>
    </lineage>
</organism>
<dbReference type="PANTHER" id="PTHR35529:SF2">
    <property type="entry name" value="SPORULATION PROTEIN YTAF-RELATED"/>
    <property type="match status" value="1"/>
</dbReference>
<accession>A0A6N7IS88</accession>
<evidence type="ECO:0000256" key="4">
    <source>
        <dbReference type="ARBA" id="ARBA00023136"/>
    </source>
</evidence>
<evidence type="ECO:0000256" key="2">
    <source>
        <dbReference type="ARBA" id="ARBA00022692"/>
    </source>
</evidence>
<feature type="transmembrane region" description="Helical" evidence="5">
    <location>
        <begin position="65"/>
        <end position="83"/>
    </location>
</feature>
<sequence length="221" mass="23698">MELLSIIVFALALNMDALGTGVVYGVRGIRLPFTSVLIISLMSVAAIGLSMTAGQLVARVISETFARHLGGVIIILMGLRILIQSVRERKRNRGSWRSSDGIEDEEEPQPVVQLRIRPLGVMVQVLREPHRADLDRSGVISAREAVLLGLALALDAFSAGFAFSMLGFNLLLTTLLVGIGDMAMIYAGLLAGRGFGTTALGRQFSALPGCILIMLGILKLR</sequence>
<evidence type="ECO:0000313" key="7">
    <source>
        <dbReference type="Proteomes" id="UP000441717"/>
    </source>
</evidence>
<evidence type="ECO:0000256" key="3">
    <source>
        <dbReference type="ARBA" id="ARBA00022989"/>
    </source>
</evidence>
<name>A0A6N7IS88_9FIRM</name>
<feature type="transmembrane region" description="Helical" evidence="5">
    <location>
        <begin position="33"/>
        <end position="53"/>
    </location>
</feature>
<dbReference type="Proteomes" id="UP000441717">
    <property type="component" value="Unassembled WGS sequence"/>
</dbReference>
<keyword evidence="7" id="KW-1185">Reference proteome</keyword>
<reference evidence="6 7" key="1">
    <citation type="submission" date="2019-10" db="EMBL/GenBank/DDBJ databases">
        <title>Comparative genomics of sulfur disproportionating microorganisms.</title>
        <authorList>
            <person name="Ward L.M."/>
            <person name="Bertran E."/>
            <person name="Johnston D."/>
        </authorList>
    </citation>
    <scope>NUCLEOTIDE SEQUENCE [LARGE SCALE GENOMIC DNA]</scope>
    <source>
        <strain evidence="6 7">DSM 14055</strain>
    </source>
</reference>
<feature type="transmembrane region" description="Helical" evidence="5">
    <location>
        <begin position="6"/>
        <end position="26"/>
    </location>
</feature>
<dbReference type="PANTHER" id="PTHR35529">
    <property type="entry name" value="MANGANESE EFFLUX PUMP MNTP-RELATED"/>
    <property type="match status" value="1"/>
</dbReference>
<dbReference type="Pfam" id="PF02659">
    <property type="entry name" value="Mntp"/>
    <property type="match status" value="2"/>
</dbReference>
<dbReference type="InterPro" id="IPR014205">
    <property type="entry name" value="Spore_YtaF"/>
</dbReference>
<evidence type="ECO:0000313" key="6">
    <source>
        <dbReference type="EMBL" id="MQL52791.1"/>
    </source>
</evidence>
<evidence type="ECO:0000256" key="5">
    <source>
        <dbReference type="SAM" id="Phobius"/>
    </source>
</evidence>
<feature type="transmembrane region" description="Helical" evidence="5">
    <location>
        <begin position="204"/>
        <end position="220"/>
    </location>
</feature>
<keyword evidence="1" id="KW-1003">Cell membrane</keyword>
<dbReference type="InterPro" id="IPR003810">
    <property type="entry name" value="Mntp/YtaF"/>
</dbReference>
<comment type="caution">
    <text evidence="6">The sequence shown here is derived from an EMBL/GenBank/DDBJ whole genome shotgun (WGS) entry which is preliminary data.</text>
</comment>
<gene>
    <name evidence="6" type="primary">ytaF</name>
    <name evidence="6" type="ORF">GFC01_11060</name>
</gene>
<keyword evidence="4 5" id="KW-0472">Membrane</keyword>